<name>A0A3L9L4K1_9MICC</name>
<reference evidence="2 3" key="1">
    <citation type="submission" date="2018-10" db="EMBL/GenBank/DDBJ databases">
        <title>Kocuria tytonicola, new bacteria from the preen glands of American barn owls (Tyto furcata).</title>
        <authorList>
            <person name="Braun M.S."/>
            <person name="Wang E."/>
            <person name="Zimmermann S."/>
            <person name="Boutin S."/>
            <person name="Wagner H."/>
            <person name="Wink M."/>
        </authorList>
    </citation>
    <scope>NUCLEOTIDE SEQUENCE [LARGE SCALE GENOMIC DNA]</scope>
    <source>
        <strain evidence="2 3">473</strain>
    </source>
</reference>
<accession>A0A3L9L4K1</accession>
<dbReference type="Pfam" id="PF16571">
    <property type="entry name" value="FBP_C"/>
    <property type="match status" value="1"/>
</dbReference>
<dbReference type="RefSeq" id="WP_121863926.1">
    <property type="nucleotide sequence ID" value="NZ_RDEX01000001.1"/>
</dbReference>
<sequence length="167" mass="18630">MHPHTESEIRKSFINCSKGASQRINIPQEVLHTDWESQIFLGWYDPKSPRAGYVVAETENGLRGLVLEKSPQKATGGARMCQICLTLHPASGVSLVSIQRSKSAKDRYNTVGTYVCSDLACSDYTLGRRKPDGVRQMEETMGVEERAERTLTNMRGLIQRVAEAMGR</sequence>
<dbReference type="AlphaFoldDB" id="A0A3L9L4K1"/>
<evidence type="ECO:0000259" key="1">
    <source>
        <dbReference type="Pfam" id="PF16571"/>
    </source>
</evidence>
<evidence type="ECO:0000313" key="3">
    <source>
        <dbReference type="Proteomes" id="UP000277871"/>
    </source>
</evidence>
<proteinExistence type="predicted"/>
<protein>
    <submittedName>
        <fullName evidence="2">FBP domain-containing protein</fullName>
    </submittedName>
</protein>
<organism evidence="2 3">
    <name type="scientific">Kocuria tytonicola</name>
    <dbReference type="NCBI Taxonomy" id="2055946"/>
    <lineage>
        <taxon>Bacteria</taxon>
        <taxon>Bacillati</taxon>
        <taxon>Actinomycetota</taxon>
        <taxon>Actinomycetes</taxon>
        <taxon>Micrococcales</taxon>
        <taxon>Micrococcaceae</taxon>
        <taxon>Kocuria</taxon>
    </lineage>
</organism>
<gene>
    <name evidence="2" type="ORF">EAE32_01245</name>
</gene>
<keyword evidence="3" id="KW-1185">Reference proteome</keyword>
<evidence type="ECO:0000313" key="2">
    <source>
        <dbReference type="EMBL" id="RLY93903.1"/>
    </source>
</evidence>
<dbReference type="EMBL" id="RDEX01000001">
    <property type="protein sequence ID" value="RLY93903.1"/>
    <property type="molecule type" value="Genomic_DNA"/>
</dbReference>
<dbReference type="InterPro" id="IPR032330">
    <property type="entry name" value="EF-G-binding_C"/>
</dbReference>
<comment type="caution">
    <text evidence="2">The sequence shown here is derived from an EMBL/GenBank/DDBJ whole genome shotgun (WGS) entry which is preliminary data.</text>
</comment>
<feature type="domain" description="Elongation factor G-binding protein C-terminal treble-clef zinc-finger" evidence="1">
    <location>
        <begin position="8"/>
        <end position="161"/>
    </location>
</feature>
<dbReference type="Proteomes" id="UP000277871">
    <property type="component" value="Unassembled WGS sequence"/>
</dbReference>